<feature type="non-terminal residue" evidence="2">
    <location>
        <position position="40"/>
    </location>
</feature>
<gene>
    <name evidence="2" type="ORF">TIFTF001_056383</name>
</gene>
<name>A0AA88EIJ3_FICCA</name>
<dbReference type="AlphaFoldDB" id="A0AA88EIJ3"/>
<dbReference type="Proteomes" id="UP001187192">
    <property type="component" value="Unassembled WGS sequence"/>
</dbReference>
<keyword evidence="3" id="KW-1185">Reference proteome</keyword>
<proteinExistence type="predicted"/>
<comment type="caution">
    <text evidence="2">The sequence shown here is derived from an EMBL/GenBank/DDBJ whole genome shotgun (WGS) entry which is preliminary data.</text>
</comment>
<organism evidence="2 3">
    <name type="scientific">Ficus carica</name>
    <name type="common">Common fig</name>
    <dbReference type="NCBI Taxonomy" id="3494"/>
    <lineage>
        <taxon>Eukaryota</taxon>
        <taxon>Viridiplantae</taxon>
        <taxon>Streptophyta</taxon>
        <taxon>Embryophyta</taxon>
        <taxon>Tracheophyta</taxon>
        <taxon>Spermatophyta</taxon>
        <taxon>Magnoliopsida</taxon>
        <taxon>eudicotyledons</taxon>
        <taxon>Gunneridae</taxon>
        <taxon>Pentapetalae</taxon>
        <taxon>rosids</taxon>
        <taxon>fabids</taxon>
        <taxon>Rosales</taxon>
        <taxon>Moraceae</taxon>
        <taxon>Ficeae</taxon>
        <taxon>Ficus</taxon>
    </lineage>
</organism>
<evidence type="ECO:0000313" key="2">
    <source>
        <dbReference type="EMBL" id="GMN75203.1"/>
    </source>
</evidence>
<protein>
    <submittedName>
        <fullName evidence="2">Uncharacterized protein</fullName>
    </submittedName>
</protein>
<feature type="region of interest" description="Disordered" evidence="1">
    <location>
        <begin position="1"/>
        <end position="40"/>
    </location>
</feature>
<feature type="compositionally biased region" description="Basic and acidic residues" evidence="1">
    <location>
        <begin position="11"/>
        <end position="26"/>
    </location>
</feature>
<accession>A0AA88EIJ3</accession>
<dbReference type="EMBL" id="BTGU01020613">
    <property type="protein sequence ID" value="GMN75203.1"/>
    <property type="molecule type" value="Genomic_DNA"/>
</dbReference>
<feature type="compositionally biased region" description="Polar residues" evidence="1">
    <location>
        <begin position="1"/>
        <end position="10"/>
    </location>
</feature>
<reference evidence="2" key="1">
    <citation type="submission" date="2023-07" db="EMBL/GenBank/DDBJ databases">
        <title>draft genome sequence of fig (Ficus carica).</title>
        <authorList>
            <person name="Takahashi T."/>
            <person name="Nishimura K."/>
        </authorList>
    </citation>
    <scope>NUCLEOTIDE SEQUENCE</scope>
</reference>
<sequence length="40" mass="4405">MSEKNSSPEISSKRTQGEIEVSDTKKFMSSPEMNIADPGM</sequence>
<evidence type="ECO:0000313" key="3">
    <source>
        <dbReference type="Proteomes" id="UP001187192"/>
    </source>
</evidence>
<evidence type="ECO:0000256" key="1">
    <source>
        <dbReference type="SAM" id="MobiDB-lite"/>
    </source>
</evidence>